<proteinExistence type="predicted"/>
<dbReference type="EMBL" id="BNJG01000001">
    <property type="protein sequence ID" value="GHO55638.1"/>
    <property type="molecule type" value="Genomic_DNA"/>
</dbReference>
<dbReference type="InterPro" id="IPR050312">
    <property type="entry name" value="IolE/XylAMocC-like"/>
</dbReference>
<dbReference type="RefSeq" id="WP_201372209.1">
    <property type="nucleotide sequence ID" value="NZ_BNJG01000001.1"/>
</dbReference>
<comment type="caution">
    <text evidence="2">The sequence shown here is derived from an EMBL/GenBank/DDBJ whole genome shotgun (WGS) entry which is preliminary data.</text>
</comment>
<dbReference type="InterPro" id="IPR036237">
    <property type="entry name" value="Xyl_isomerase-like_sf"/>
</dbReference>
<dbReference type="Proteomes" id="UP000654345">
    <property type="component" value="Unassembled WGS sequence"/>
</dbReference>
<gene>
    <name evidence="2" type="ORF">KSB_41130</name>
</gene>
<sequence length="273" mass="30486">MEDPQKRISFMGANYVAQQVGYHMTQGWGEGDSSTNAYFRPIKTFAQRFEALLLAIRGMGFSLMDLWMAQLNWSWATPEHVTIARDLLQRYDVRIVSLAGYFGTTRSEFEAACSLARNLDVSILGGSTGLLADDRASMVAILKQYGVRLGIENHPAEKTAQDMLDLIGDGGDGFIGTAIDTGWYATNGYDAVRAIEELYPHLIYVHLKDVLAPGAHDTCRYGQGCVDIPKCVETLERLGYQGIYSIEHEPEHFDPTEDCIAMREMLLKWLTQA</sequence>
<protein>
    <recommendedName>
        <fullName evidence="1">Xylose isomerase-like TIM barrel domain-containing protein</fullName>
    </recommendedName>
</protein>
<accession>A0ABQ3USF9</accession>
<organism evidence="2 3">
    <name type="scientific">Ktedonobacter robiniae</name>
    <dbReference type="NCBI Taxonomy" id="2778365"/>
    <lineage>
        <taxon>Bacteria</taxon>
        <taxon>Bacillati</taxon>
        <taxon>Chloroflexota</taxon>
        <taxon>Ktedonobacteria</taxon>
        <taxon>Ktedonobacterales</taxon>
        <taxon>Ktedonobacteraceae</taxon>
        <taxon>Ktedonobacter</taxon>
    </lineage>
</organism>
<keyword evidence="3" id="KW-1185">Reference proteome</keyword>
<dbReference type="InterPro" id="IPR013022">
    <property type="entry name" value="Xyl_isomerase-like_TIM-brl"/>
</dbReference>
<name>A0ABQ3USF9_9CHLR</name>
<dbReference type="PANTHER" id="PTHR12110">
    <property type="entry name" value="HYDROXYPYRUVATE ISOMERASE"/>
    <property type="match status" value="1"/>
</dbReference>
<evidence type="ECO:0000313" key="3">
    <source>
        <dbReference type="Proteomes" id="UP000654345"/>
    </source>
</evidence>
<dbReference type="SUPFAM" id="SSF51658">
    <property type="entry name" value="Xylose isomerase-like"/>
    <property type="match status" value="1"/>
</dbReference>
<dbReference type="Pfam" id="PF01261">
    <property type="entry name" value="AP_endonuc_2"/>
    <property type="match status" value="1"/>
</dbReference>
<feature type="domain" description="Xylose isomerase-like TIM barrel" evidence="1">
    <location>
        <begin position="57"/>
        <end position="255"/>
    </location>
</feature>
<evidence type="ECO:0000259" key="1">
    <source>
        <dbReference type="Pfam" id="PF01261"/>
    </source>
</evidence>
<dbReference type="Gene3D" id="3.20.20.150">
    <property type="entry name" value="Divalent-metal-dependent TIM barrel enzymes"/>
    <property type="match status" value="1"/>
</dbReference>
<reference evidence="2 3" key="1">
    <citation type="journal article" date="2021" name="Int. J. Syst. Evol. Microbiol.">
        <title>Reticulibacter mediterranei gen. nov., sp. nov., within the new family Reticulibacteraceae fam. nov., and Ktedonospora formicarum gen. nov., sp. nov., Ktedonobacter robiniae sp. nov., Dictyobacter formicarum sp. nov. and Dictyobacter arantiisoli sp. nov., belonging to the class Ktedonobacteria.</title>
        <authorList>
            <person name="Yabe S."/>
            <person name="Zheng Y."/>
            <person name="Wang C.M."/>
            <person name="Sakai Y."/>
            <person name="Abe K."/>
            <person name="Yokota A."/>
            <person name="Donadio S."/>
            <person name="Cavaletti L."/>
            <person name="Monciardini P."/>
        </authorList>
    </citation>
    <scope>NUCLEOTIDE SEQUENCE [LARGE SCALE GENOMIC DNA]</scope>
    <source>
        <strain evidence="2 3">SOSP1-30</strain>
    </source>
</reference>
<dbReference type="PANTHER" id="PTHR12110:SF41">
    <property type="entry name" value="INOSOSE DEHYDRATASE"/>
    <property type="match status" value="1"/>
</dbReference>
<evidence type="ECO:0000313" key="2">
    <source>
        <dbReference type="EMBL" id="GHO55638.1"/>
    </source>
</evidence>